<feature type="domain" description="MYND-type" evidence="5">
    <location>
        <begin position="32"/>
        <end position="69"/>
    </location>
</feature>
<dbReference type="GO" id="GO:0008270">
    <property type="term" value="F:zinc ion binding"/>
    <property type="evidence" value="ECO:0007669"/>
    <property type="project" value="UniProtKB-KW"/>
</dbReference>
<reference evidence="6 7" key="1">
    <citation type="submission" date="2015-09" db="EMBL/GenBank/DDBJ databases">
        <title>Draft genome of the scarab beetle Oryctes borbonicus.</title>
        <authorList>
            <person name="Meyer J.M."/>
            <person name="Markov G.V."/>
            <person name="Baskaran P."/>
            <person name="Herrmann M."/>
            <person name="Sommer R.J."/>
            <person name="Roedelsperger C."/>
        </authorList>
    </citation>
    <scope>NUCLEOTIDE SEQUENCE [LARGE SCALE GENOMIC DNA]</scope>
    <source>
        <strain evidence="6">OB123</strain>
        <tissue evidence="6">Whole animal</tissue>
    </source>
</reference>
<dbReference type="PROSITE" id="PS50865">
    <property type="entry name" value="ZF_MYND_2"/>
    <property type="match status" value="1"/>
</dbReference>
<dbReference type="InterPro" id="IPR050869">
    <property type="entry name" value="H3K4_H4K5_MeTrfase"/>
</dbReference>
<dbReference type="Proteomes" id="UP000051574">
    <property type="component" value="Unassembled WGS sequence"/>
</dbReference>
<dbReference type="SUPFAM" id="SSF144232">
    <property type="entry name" value="HIT/MYND zinc finger-like"/>
    <property type="match status" value="1"/>
</dbReference>
<evidence type="ECO:0000256" key="3">
    <source>
        <dbReference type="ARBA" id="ARBA00022833"/>
    </source>
</evidence>
<gene>
    <name evidence="6" type="ORF">AMK59_8131</name>
</gene>
<keyword evidence="3" id="KW-0862">Zinc</keyword>
<comment type="caution">
    <text evidence="6">The sequence shown here is derived from an EMBL/GenBank/DDBJ whole genome shotgun (WGS) entry which is preliminary data.</text>
</comment>
<evidence type="ECO:0000313" key="7">
    <source>
        <dbReference type="Proteomes" id="UP000051574"/>
    </source>
</evidence>
<dbReference type="PANTHER" id="PTHR12197:SF251">
    <property type="entry name" value="EG:BACR7C10.4 PROTEIN"/>
    <property type="match status" value="1"/>
</dbReference>
<keyword evidence="2 4" id="KW-0863">Zinc-finger</keyword>
<dbReference type="OrthoDB" id="265717at2759"/>
<dbReference type="Pfam" id="PF01753">
    <property type="entry name" value="zf-MYND"/>
    <property type="match status" value="1"/>
</dbReference>
<name>A0A0T6AWN6_9SCAR</name>
<dbReference type="PANTHER" id="PTHR12197">
    <property type="entry name" value="HISTONE-LYSINE N-METHYLTRANSFERASE SMYD"/>
    <property type="match status" value="1"/>
</dbReference>
<dbReference type="InterPro" id="IPR002893">
    <property type="entry name" value="Znf_MYND"/>
</dbReference>
<dbReference type="InterPro" id="IPR046341">
    <property type="entry name" value="SET_dom_sf"/>
</dbReference>
<organism evidence="6 7">
    <name type="scientific">Oryctes borbonicus</name>
    <dbReference type="NCBI Taxonomy" id="1629725"/>
    <lineage>
        <taxon>Eukaryota</taxon>
        <taxon>Metazoa</taxon>
        <taxon>Ecdysozoa</taxon>
        <taxon>Arthropoda</taxon>
        <taxon>Hexapoda</taxon>
        <taxon>Insecta</taxon>
        <taxon>Pterygota</taxon>
        <taxon>Neoptera</taxon>
        <taxon>Endopterygota</taxon>
        <taxon>Coleoptera</taxon>
        <taxon>Polyphaga</taxon>
        <taxon>Scarabaeiformia</taxon>
        <taxon>Scarabaeidae</taxon>
        <taxon>Dynastinae</taxon>
        <taxon>Oryctes</taxon>
    </lineage>
</organism>
<accession>A0A0T6AWN6</accession>
<dbReference type="Gene3D" id="1.10.220.160">
    <property type="match status" value="1"/>
</dbReference>
<keyword evidence="1" id="KW-0479">Metal-binding</keyword>
<protein>
    <recommendedName>
        <fullName evidence="5">MYND-type domain-containing protein</fullName>
    </recommendedName>
</protein>
<dbReference type="GO" id="GO:0005634">
    <property type="term" value="C:nucleus"/>
    <property type="evidence" value="ECO:0007669"/>
    <property type="project" value="TreeGrafter"/>
</dbReference>
<evidence type="ECO:0000313" key="6">
    <source>
        <dbReference type="EMBL" id="KRT79564.1"/>
    </source>
</evidence>
<evidence type="ECO:0000259" key="5">
    <source>
        <dbReference type="PROSITE" id="PS50865"/>
    </source>
</evidence>
<dbReference type="Gene3D" id="2.170.270.10">
    <property type="entry name" value="SET domain"/>
    <property type="match status" value="1"/>
</dbReference>
<evidence type="ECO:0000256" key="1">
    <source>
        <dbReference type="ARBA" id="ARBA00022723"/>
    </source>
</evidence>
<keyword evidence="7" id="KW-1185">Reference proteome</keyword>
<sequence>MYTTQSIKKGSILLKEQPFVYILNSAIRTQHCDSCFKKGDLLKCSNCHYVYYCGKDCQREGWSLHRGECKSLKRVAPRMVPDAARLLARLIQKLNKGGDSSRSYYTRDKFRTFKHLMSHYGDLKTDERRLEHFMSLCGVLKEFLNDTMIPNPVELLGIYGRMCINSFNIIDSEMKTLGTGIYLGASILDHSCKPTAVATFIGTTLYIRSLCNMKYLDWNKVYISYIDVLNTPKERQNELEKQYYFLCQCPNCVDDTLSEVIDTAACQTPGCNGYINMNNVNVNDLVKCKKCNAQLEKEFIGKYLEVTEMNDMHIRSMTNLNCILYCVRGS</sequence>
<dbReference type="Gene3D" id="6.10.140.2220">
    <property type="match status" value="1"/>
</dbReference>
<dbReference type="AlphaFoldDB" id="A0A0T6AWN6"/>
<dbReference type="SUPFAM" id="SSF82199">
    <property type="entry name" value="SET domain"/>
    <property type="match status" value="1"/>
</dbReference>
<dbReference type="EMBL" id="LJIG01022626">
    <property type="protein sequence ID" value="KRT79564.1"/>
    <property type="molecule type" value="Genomic_DNA"/>
</dbReference>
<evidence type="ECO:0000256" key="2">
    <source>
        <dbReference type="ARBA" id="ARBA00022771"/>
    </source>
</evidence>
<proteinExistence type="predicted"/>
<evidence type="ECO:0000256" key="4">
    <source>
        <dbReference type="PROSITE-ProRule" id="PRU00134"/>
    </source>
</evidence>